<evidence type="ECO:0000256" key="13">
    <source>
        <dbReference type="ARBA" id="ARBA00025862"/>
    </source>
</evidence>
<dbReference type="EMBL" id="CALLCH030000017">
    <property type="protein sequence ID" value="CAI4217943.1"/>
    <property type="molecule type" value="Genomic_DNA"/>
</dbReference>
<comment type="subcellular location">
    <subcellularLocation>
        <location evidence="1 14">Mitochondrion inner membrane</location>
        <topology evidence="1 14">Peripheral membrane protein</topology>
        <orientation evidence="1 14">Intermembrane side</orientation>
    </subcellularLocation>
</comment>
<keyword evidence="10 14" id="KW-1015">Disulfide bond</keyword>
<organism evidence="16 17">
    <name type="scientific">Parascedosporium putredinis</name>
    <dbReference type="NCBI Taxonomy" id="1442378"/>
    <lineage>
        <taxon>Eukaryota</taxon>
        <taxon>Fungi</taxon>
        <taxon>Dikarya</taxon>
        <taxon>Ascomycota</taxon>
        <taxon>Pezizomycotina</taxon>
        <taxon>Sordariomycetes</taxon>
        <taxon>Hypocreomycetidae</taxon>
        <taxon>Microascales</taxon>
        <taxon>Microascaceae</taxon>
        <taxon>Parascedosporium</taxon>
    </lineage>
</organism>
<evidence type="ECO:0000256" key="7">
    <source>
        <dbReference type="ARBA" id="ARBA00022927"/>
    </source>
</evidence>
<evidence type="ECO:0000256" key="9">
    <source>
        <dbReference type="ARBA" id="ARBA00023128"/>
    </source>
</evidence>
<reference evidence="16" key="1">
    <citation type="submission" date="2022-11" db="EMBL/GenBank/DDBJ databases">
        <authorList>
            <person name="Scott C."/>
            <person name="Bruce N."/>
        </authorList>
    </citation>
    <scope>NUCLEOTIDE SEQUENCE</scope>
</reference>
<keyword evidence="11 14" id="KW-0143">Chaperone</keyword>
<dbReference type="Gene3D" id="1.10.287.810">
    <property type="entry name" value="Mitochondrial import inner membrane translocase subunit tim13 like domains"/>
    <property type="match status" value="1"/>
</dbReference>
<keyword evidence="4" id="KW-0479">Metal-binding</keyword>
<dbReference type="AlphaFoldDB" id="A0A9P1H9F7"/>
<comment type="function">
    <text evidence="12">Mitochondrial intermembrane chaperone that participates in the import and insertion of some multi-pass transmembrane proteins into the mitochondrial inner membrane. Also required for the transfer of beta-barrel precursors from the TOM complex to the sorting and assembly machinery (SAM complex) of the outer membrane. Acts as a chaperone-like protein that protects the hydrophobic precursors from aggregation and guide them through the mitochondrial intermembrane space. The TIM8-TIM13 complex is non essential and only mediates the import of few proteins, while the predominant TIM9-TIM10 70 kDa complex is crucial and mediates the import of much more proteins.</text>
</comment>
<evidence type="ECO:0000259" key="15">
    <source>
        <dbReference type="Pfam" id="PF02953"/>
    </source>
</evidence>
<dbReference type="GO" id="GO:0045039">
    <property type="term" value="P:protein insertion into mitochondrial inner membrane"/>
    <property type="evidence" value="ECO:0007669"/>
    <property type="project" value="UniProtKB-ARBA"/>
</dbReference>
<comment type="caution">
    <text evidence="16">The sequence shown here is derived from an EMBL/GenBank/DDBJ whole genome shotgun (WGS) entry which is preliminary data.</text>
</comment>
<evidence type="ECO:0000256" key="1">
    <source>
        <dbReference type="ARBA" id="ARBA00004137"/>
    </source>
</evidence>
<dbReference type="Pfam" id="PF02953">
    <property type="entry name" value="zf-Tim10_DDP"/>
    <property type="match status" value="1"/>
</dbReference>
<keyword evidence="6" id="KW-0862">Zinc</keyword>
<dbReference type="SUPFAM" id="SSF144122">
    <property type="entry name" value="Tim10-like"/>
    <property type="match status" value="1"/>
</dbReference>
<dbReference type="OrthoDB" id="7813104at2759"/>
<evidence type="ECO:0000256" key="4">
    <source>
        <dbReference type="ARBA" id="ARBA00022723"/>
    </source>
</evidence>
<evidence type="ECO:0000256" key="2">
    <source>
        <dbReference type="ARBA" id="ARBA00006720"/>
    </source>
</evidence>
<dbReference type="GO" id="GO:0005743">
    <property type="term" value="C:mitochondrial inner membrane"/>
    <property type="evidence" value="ECO:0007669"/>
    <property type="project" value="UniProtKB-SubCell"/>
</dbReference>
<evidence type="ECO:0000256" key="5">
    <source>
        <dbReference type="ARBA" id="ARBA00022792"/>
    </source>
</evidence>
<evidence type="ECO:0000256" key="11">
    <source>
        <dbReference type="ARBA" id="ARBA00023186"/>
    </source>
</evidence>
<proteinExistence type="inferred from homology"/>
<evidence type="ECO:0000256" key="8">
    <source>
        <dbReference type="ARBA" id="ARBA00023010"/>
    </source>
</evidence>
<dbReference type="Proteomes" id="UP000838763">
    <property type="component" value="Unassembled WGS sequence"/>
</dbReference>
<name>A0A9P1H9F7_9PEZI</name>
<evidence type="ECO:0000256" key="10">
    <source>
        <dbReference type="ARBA" id="ARBA00023157"/>
    </source>
</evidence>
<evidence type="ECO:0000313" key="17">
    <source>
        <dbReference type="Proteomes" id="UP000838763"/>
    </source>
</evidence>
<evidence type="ECO:0000256" key="6">
    <source>
        <dbReference type="ARBA" id="ARBA00022833"/>
    </source>
</evidence>
<comment type="subunit">
    <text evidence="13">Heterohexamer; composed of 3 copies of TIM8 and 3 copies of TIM13, named soluble 70 kDa complex. Associates with the TIM22 complex, whose core is composed of TIM22 and TIM54. Interacts with the transmembrane regions of multi-pass transmembrane proteins in transit.</text>
</comment>
<keyword evidence="17" id="KW-1185">Reference proteome</keyword>
<dbReference type="FunFam" id="1.10.287.810:FF:000001">
    <property type="entry name" value="mitochondrial import inner membrane translocase subunit TIM13"/>
    <property type="match status" value="1"/>
</dbReference>
<dbReference type="InterPro" id="IPR004217">
    <property type="entry name" value="Tim10-like"/>
</dbReference>
<protein>
    <recommendedName>
        <fullName evidence="14">Mitochondrial import inner membrane translocase subunit</fullName>
    </recommendedName>
</protein>
<evidence type="ECO:0000256" key="12">
    <source>
        <dbReference type="ARBA" id="ARBA00025151"/>
    </source>
</evidence>
<keyword evidence="5 14" id="KW-0999">Mitochondrion inner membrane</keyword>
<dbReference type="InterPro" id="IPR035427">
    <property type="entry name" value="Tim10-like_dom_sf"/>
</dbReference>
<keyword evidence="9 14" id="KW-0496">Mitochondrion</keyword>
<feature type="domain" description="Tim10-like" evidence="15">
    <location>
        <begin position="12"/>
        <end position="73"/>
    </location>
</feature>
<keyword evidence="7 14" id="KW-0653">Protein transport</keyword>
<evidence type="ECO:0000256" key="14">
    <source>
        <dbReference type="RuleBase" id="RU367043"/>
    </source>
</evidence>
<keyword evidence="8 14" id="KW-0811">Translocation</keyword>
<dbReference type="GO" id="GO:0015031">
    <property type="term" value="P:protein transport"/>
    <property type="evidence" value="ECO:0007669"/>
    <property type="project" value="UniProtKB-KW"/>
</dbReference>
<keyword evidence="3 14" id="KW-0813">Transport</keyword>
<dbReference type="GO" id="GO:0042719">
    <property type="term" value="C:mitochondrial intermembrane space chaperone complex"/>
    <property type="evidence" value="ECO:0007669"/>
    <property type="project" value="UniProtKB-ARBA"/>
</dbReference>
<gene>
    <name evidence="16" type="ORF">PPNO1_LOCUS7538</name>
</gene>
<dbReference type="GO" id="GO:0046872">
    <property type="term" value="F:metal ion binding"/>
    <property type="evidence" value="ECO:0007669"/>
    <property type="project" value="UniProtKB-KW"/>
</dbReference>
<comment type="domain">
    <text evidence="14">The twin CX3C motif contains 4 conserved Cys residues that form 2 disulfide bonds in the mitochondrial intermembrane space.</text>
</comment>
<evidence type="ECO:0000256" key="3">
    <source>
        <dbReference type="ARBA" id="ARBA00022448"/>
    </source>
</evidence>
<keyword evidence="5 14" id="KW-0472">Membrane</keyword>
<evidence type="ECO:0000313" key="16">
    <source>
        <dbReference type="EMBL" id="CAI4217943.1"/>
    </source>
</evidence>
<accession>A0A9P1H9F7</accession>
<comment type="similarity">
    <text evidence="2 14">Belongs to the small Tim family.</text>
</comment>
<sequence length="87" mass="9531">MDSTTVKNAVMQQVRTEASVANAQKLMNNLKSSCFDMCVPKPGTSLSSSEQSCVTNCMEKYMAAWNLVNSTYIARLRGENAKSDGWA</sequence>